<protein>
    <recommendedName>
        <fullName evidence="3">EF-hand domain-containing protein</fullName>
    </recommendedName>
</protein>
<evidence type="ECO:0000313" key="1">
    <source>
        <dbReference type="EMBL" id="KAL2824506.1"/>
    </source>
</evidence>
<dbReference type="Proteomes" id="UP001610335">
    <property type="component" value="Unassembled WGS sequence"/>
</dbReference>
<evidence type="ECO:0000313" key="2">
    <source>
        <dbReference type="Proteomes" id="UP001610335"/>
    </source>
</evidence>
<name>A0ABR4I9V6_9EURO</name>
<organism evidence="1 2">
    <name type="scientific">Aspergillus cavernicola</name>
    <dbReference type="NCBI Taxonomy" id="176166"/>
    <lineage>
        <taxon>Eukaryota</taxon>
        <taxon>Fungi</taxon>
        <taxon>Dikarya</taxon>
        <taxon>Ascomycota</taxon>
        <taxon>Pezizomycotina</taxon>
        <taxon>Eurotiomycetes</taxon>
        <taxon>Eurotiomycetidae</taxon>
        <taxon>Eurotiales</taxon>
        <taxon>Aspergillaceae</taxon>
        <taxon>Aspergillus</taxon>
        <taxon>Aspergillus subgen. Nidulantes</taxon>
    </lineage>
</organism>
<proteinExistence type="predicted"/>
<accession>A0ABR4I9V6</accession>
<dbReference type="EMBL" id="JBFXLS010000043">
    <property type="protein sequence ID" value="KAL2824506.1"/>
    <property type="molecule type" value="Genomic_DNA"/>
</dbReference>
<evidence type="ECO:0008006" key="3">
    <source>
        <dbReference type="Google" id="ProtNLM"/>
    </source>
</evidence>
<sequence length="104" mass="11871">MFTGYQPTDLTKDGKMSKDDKLQSLKEMGIIFEYINTHSVFDKFCATYEAIYPLLGLWDQAYAATALNPPSLQDEWKAYIRIVLDSLVLQSRVTFEAMFWAGSA</sequence>
<keyword evidence="2" id="KW-1185">Reference proteome</keyword>
<gene>
    <name evidence="1" type="ORF">BDW59DRAFT_162394</name>
</gene>
<reference evidence="1 2" key="1">
    <citation type="submission" date="2024-07" db="EMBL/GenBank/DDBJ databases">
        <title>Section-level genome sequencing and comparative genomics of Aspergillus sections Usti and Cavernicolus.</title>
        <authorList>
            <consortium name="Lawrence Berkeley National Laboratory"/>
            <person name="Nybo J.L."/>
            <person name="Vesth T.C."/>
            <person name="Theobald S."/>
            <person name="Frisvad J.C."/>
            <person name="Larsen T.O."/>
            <person name="Kjaerboelling I."/>
            <person name="Rothschild-Mancinelli K."/>
            <person name="Lyhne E.K."/>
            <person name="Kogle M.E."/>
            <person name="Barry K."/>
            <person name="Clum A."/>
            <person name="Na H."/>
            <person name="Ledsgaard L."/>
            <person name="Lin J."/>
            <person name="Lipzen A."/>
            <person name="Kuo A."/>
            <person name="Riley R."/>
            <person name="Mondo S."/>
            <person name="LaButti K."/>
            <person name="Haridas S."/>
            <person name="Pangalinan J."/>
            <person name="Salamov A.A."/>
            <person name="Simmons B.A."/>
            <person name="Magnuson J.K."/>
            <person name="Chen J."/>
            <person name="Drula E."/>
            <person name="Henrissat B."/>
            <person name="Wiebenga A."/>
            <person name="Lubbers R.J."/>
            <person name="Gomes A.C."/>
            <person name="Makela M.R."/>
            <person name="Stajich J."/>
            <person name="Grigoriev I.V."/>
            <person name="Mortensen U.H."/>
            <person name="De vries R.P."/>
            <person name="Baker S.E."/>
            <person name="Andersen M.R."/>
        </authorList>
    </citation>
    <scope>NUCLEOTIDE SEQUENCE [LARGE SCALE GENOMIC DNA]</scope>
    <source>
        <strain evidence="1 2">CBS 600.67</strain>
    </source>
</reference>
<comment type="caution">
    <text evidence="1">The sequence shown here is derived from an EMBL/GenBank/DDBJ whole genome shotgun (WGS) entry which is preliminary data.</text>
</comment>